<dbReference type="WBParaSite" id="ASIM_0002147101-mRNA-1">
    <property type="protein sequence ID" value="ASIM_0002147101-mRNA-1"/>
    <property type="gene ID" value="ASIM_0002147101"/>
</dbReference>
<evidence type="ECO:0000313" key="2">
    <source>
        <dbReference type="Proteomes" id="UP000267096"/>
    </source>
</evidence>
<proteinExistence type="predicted"/>
<organism evidence="3">
    <name type="scientific">Anisakis simplex</name>
    <name type="common">Herring worm</name>
    <dbReference type="NCBI Taxonomy" id="6269"/>
    <lineage>
        <taxon>Eukaryota</taxon>
        <taxon>Metazoa</taxon>
        <taxon>Ecdysozoa</taxon>
        <taxon>Nematoda</taxon>
        <taxon>Chromadorea</taxon>
        <taxon>Rhabditida</taxon>
        <taxon>Spirurina</taxon>
        <taxon>Ascaridomorpha</taxon>
        <taxon>Ascaridoidea</taxon>
        <taxon>Anisakidae</taxon>
        <taxon>Anisakis</taxon>
        <taxon>Anisakis simplex complex</taxon>
    </lineage>
</organism>
<reference evidence="1 2" key="2">
    <citation type="submission" date="2018-11" db="EMBL/GenBank/DDBJ databases">
        <authorList>
            <consortium name="Pathogen Informatics"/>
        </authorList>
    </citation>
    <scope>NUCLEOTIDE SEQUENCE [LARGE SCALE GENOMIC DNA]</scope>
</reference>
<name>A0A0M3KKE1_ANISI</name>
<keyword evidence="2" id="KW-1185">Reference proteome</keyword>
<dbReference type="OrthoDB" id="7788983at2759"/>
<protein>
    <submittedName>
        <fullName evidence="3">DZF domain-containing protein</fullName>
    </submittedName>
</protein>
<gene>
    <name evidence="1" type="ORF">ASIM_LOCUS20839</name>
</gene>
<evidence type="ECO:0000313" key="1">
    <source>
        <dbReference type="EMBL" id="VDK80096.1"/>
    </source>
</evidence>
<sequence length="68" mass="7338">LDVVVGRHAISEHPIGNADVLSEPTEPKLVALLSDAAIRAAELEITAIINKVLCLIQIAHFNETNQKL</sequence>
<accession>A0A0M3KKE1</accession>
<dbReference type="EMBL" id="UYRR01040906">
    <property type="protein sequence ID" value="VDK80096.1"/>
    <property type="molecule type" value="Genomic_DNA"/>
</dbReference>
<reference evidence="3" key="1">
    <citation type="submission" date="2017-02" db="UniProtKB">
        <authorList>
            <consortium name="WormBaseParasite"/>
        </authorList>
    </citation>
    <scope>IDENTIFICATION</scope>
</reference>
<dbReference type="AlphaFoldDB" id="A0A0M3KKE1"/>
<evidence type="ECO:0000313" key="3">
    <source>
        <dbReference type="WBParaSite" id="ASIM_0002147101-mRNA-1"/>
    </source>
</evidence>
<dbReference type="Proteomes" id="UP000267096">
    <property type="component" value="Unassembled WGS sequence"/>
</dbReference>